<feature type="binding site" evidence="12">
    <location>
        <begin position="226"/>
        <end position="230"/>
    </location>
    <ligand>
        <name>D-ribose 5-phosphate</name>
        <dbReference type="ChEBI" id="CHEBI:78346"/>
    </ligand>
</feature>
<evidence type="ECO:0000256" key="3">
    <source>
        <dbReference type="ARBA" id="ARBA00022723"/>
    </source>
</evidence>
<feature type="domain" description="Ribose-phosphate pyrophosphokinase N-terminal" evidence="13">
    <location>
        <begin position="9"/>
        <end position="124"/>
    </location>
</feature>
<dbReference type="PANTHER" id="PTHR10210">
    <property type="entry name" value="RIBOSE-PHOSPHATE DIPHOSPHOKINASE FAMILY MEMBER"/>
    <property type="match status" value="1"/>
</dbReference>
<evidence type="ECO:0000256" key="7">
    <source>
        <dbReference type="ARBA" id="ARBA00022840"/>
    </source>
</evidence>
<keyword evidence="8 12" id="KW-0460">Magnesium</keyword>
<dbReference type="EMBL" id="AFGF01000076">
    <property type="protein sequence ID" value="EGO64139.1"/>
    <property type="molecule type" value="Genomic_DNA"/>
</dbReference>
<feature type="binding site" evidence="12">
    <location>
        <begin position="41"/>
        <end position="43"/>
    </location>
    <ligand>
        <name>ATP</name>
        <dbReference type="ChEBI" id="CHEBI:30616"/>
    </ligand>
</feature>
<evidence type="ECO:0000256" key="9">
    <source>
        <dbReference type="ARBA" id="ARBA00049535"/>
    </source>
</evidence>
<reference evidence="14 15" key="1">
    <citation type="journal article" date="2011" name="EMBO J.">
        <title>Structural diversity of bacterial flagellar motors.</title>
        <authorList>
            <person name="Chen S."/>
            <person name="Beeby M."/>
            <person name="Murphy G.E."/>
            <person name="Leadbetter J.R."/>
            <person name="Hendrixson D.R."/>
            <person name="Briegel A."/>
            <person name="Li Z."/>
            <person name="Shi J."/>
            <person name="Tocheva E.I."/>
            <person name="Muller A."/>
            <person name="Dobro M.J."/>
            <person name="Jensen G.J."/>
        </authorList>
    </citation>
    <scope>NUCLEOTIDE SEQUENCE [LARGE SCALE GENOMIC DNA]</scope>
    <source>
        <strain evidence="14 15">DSM 6540</strain>
    </source>
</reference>
<dbReference type="GO" id="GO:0016301">
    <property type="term" value="F:kinase activity"/>
    <property type="evidence" value="ECO:0007669"/>
    <property type="project" value="UniProtKB-KW"/>
</dbReference>
<keyword evidence="4 12" id="KW-0545">Nucleotide biosynthesis</keyword>
<keyword evidence="15" id="KW-1185">Reference proteome</keyword>
<dbReference type="GO" id="GO:0009156">
    <property type="term" value="P:ribonucleoside monophosphate biosynthetic process"/>
    <property type="evidence" value="ECO:0007669"/>
    <property type="project" value="InterPro"/>
</dbReference>
<evidence type="ECO:0000256" key="2">
    <source>
        <dbReference type="ARBA" id="ARBA00022679"/>
    </source>
</evidence>
<evidence type="ECO:0000256" key="12">
    <source>
        <dbReference type="HAMAP-Rule" id="MF_00583"/>
    </source>
</evidence>
<comment type="function">
    <text evidence="10 12">Involved in the biosynthesis of the central metabolite phospho-alpha-D-ribosyl-1-pyrophosphate (PRPP) via the transfer of pyrophosphoryl group from ATP to 1-hydroxyl of ribose-5-phosphate (Rib-5-P).</text>
</comment>
<gene>
    <name evidence="12" type="primary">prs</name>
    <name evidence="14" type="ORF">ALO_09479</name>
</gene>
<evidence type="ECO:0000256" key="6">
    <source>
        <dbReference type="ARBA" id="ARBA00022777"/>
    </source>
</evidence>
<comment type="similarity">
    <text evidence="11 12">Belongs to the ribose-phosphate pyrophosphokinase family. Class I subfamily.</text>
</comment>
<evidence type="ECO:0000256" key="10">
    <source>
        <dbReference type="ARBA" id="ARBA00054914"/>
    </source>
</evidence>
<dbReference type="NCBIfam" id="NF002320">
    <property type="entry name" value="PRK01259.1"/>
    <property type="match status" value="1"/>
</dbReference>
<keyword evidence="5 12" id="KW-0547">Nucleotide-binding</keyword>
<keyword evidence="6 12" id="KW-0418">Kinase</keyword>
<evidence type="ECO:0000256" key="1">
    <source>
        <dbReference type="ARBA" id="ARBA00004996"/>
    </source>
</evidence>
<dbReference type="InterPro" id="IPR037515">
    <property type="entry name" value="Rib-P_diPkinase_bac"/>
</dbReference>
<dbReference type="Proteomes" id="UP000003240">
    <property type="component" value="Unassembled WGS sequence"/>
</dbReference>
<dbReference type="GO" id="GO:0005524">
    <property type="term" value="F:ATP binding"/>
    <property type="evidence" value="ECO:0007669"/>
    <property type="project" value="UniProtKB-KW"/>
</dbReference>
<evidence type="ECO:0000259" key="13">
    <source>
        <dbReference type="Pfam" id="PF13793"/>
    </source>
</evidence>
<comment type="cofactor">
    <cofactor evidence="12">
        <name>Mg(2+)</name>
        <dbReference type="ChEBI" id="CHEBI:18420"/>
    </cofactor>
    <text evidence="12">Binds 2 Mg(2+) ions per subunit.</text>
</comment>
<dbReference type="HAMAP" id="MF_00583_B">
    <property type="entry name" value="RibP_PPkinase_B"/>
    <property type="match status" value="1"/>
</dbReference>
<evidence type="ECO:0000313" key="14">
    <source>
        <dbReference type="EMBL" id="EGO64139.1"/>
    </source>
</evidence>
<comment type="catalytic activity">
    <reaction evidence="9 12">
        <text>D-ribose 5-phosphate + ATP = 5-phospho-alpha-D-ribose 1-diphosphate + AMP + H(+)</text>
        <dbReference type="Rhea" id="RHEA:15609"/>
        <dbReference type="ChEBI" id="CHEBI:15378"/>
        <dbReference type="ChEBI" id="CHEBI:30616"/>
        <dbReference type="ChEBI" id="CHEBI:58017"/>
        <dbReference type="ChEBI" id="CHEBI:78346"/>
        <dbReference type="ChEBI" id="CHEBI:456215"/>
        <dbReference type="EC" id="2.7.6.1"/>
    </reaction>
</comment>
<proteinExistence type="inferred from homology"/>
<dbReference type="STRING" id="1009370.ALO_09479"/>
<name>F7NIJ3_9FIRM</name>
<dbReference type="GO" id="GO:0002189">
    <property type="term" value="C:ribose phosphate diphosphokinase complex"/>
    <property type="evidence" value="ECO:0007669"/>
    <property type="project" value="TreeGrafter"/>
</dbReference>
<feature type="binding site" evidence="12">
    <location>
        <position position="134"/>
    </location>
    <ligand>
        <name>Mg(2+)</name>
        <dbReference type="ChEBI" id="CHEBI:18420"/>
    </ligand>
</feature>
<feature type="binding site" evidence="12">
    <location>
        <begin position="100"/>
        <end position="101"/>
    </location>
    <ligand>
        <name>ATP</name>
        <dbReference type="ChEBI" id="CHEBI:30616"/>
    </ligand>
</feature>
<accession>F7NIJ3</accession>
<feature type="active site" evidence="12">
    <location>
        <position position="196"/>
    </location>
</feature>
<dbReference type="InterPro" id="IPR029099">
    <property type="entry name" value="Pribosyltran_N"/>
</dbReference>
<sequence>MLEDEKKLRILTGNANRELADEIAAYLGLSVGEAFVGRFNNGEIQVLVDESVRGADVFIVQPTCQPVNENLMELLIMVDAVKRASARHITAVVPYYGYARQDRKTRGREPISAKLVANLLTVAGVTRVVTMDLHAGQIQGFFDIPVDHLLGVPILADYITSKKLSDIVVVSPDLGGVTRARQMADRLHAPIAIIEKRRPAPGVAEVMNLIGSVEGKTAVIVDDIVDTAGSLSEGAAALKAHGAKEVYACCTHPVLSPPAIERIEASCIKELVVTNSIPVLPEKRTAKVKVLSVAPLFGEALIRIYGDLSVSKLFNE</sequence>
<evidence type="ECO:0000313" key="15">
    <source>
        <dbReference type="Proteomes" id="UP000003240"/>
    </source>
</evidence>
<dbReference type="Gene3D" id="3.40.50.2020">
    <property type="match status" value="2"/>
</dbReference>
<dbReference type="Pfam" id="PF13793">
    <property type="entry name" value="Pribosyltran_N"/>
    <property type="match status" value="1"/>
</dbReference>
<comment type="subunit">
    <text evidence="12">Homohexamer.</text>
</comment>
<evidence type="ECO:0000256" key="4">
    <source>
        <dbReference type="ARBA" id="ARBA00022727"/>
    </source>
</evidence>
<dbReference type="Pfam" id="PF14572">
    <property type="entry name" value="Pribosyl_synth"/>
    <property type="match status" value="1"/>
</dbReference>
<evidence type="ECO:0000256" key="5">
    <source>
        <dbReference type="ARBA" id="ARBA00022741"/>
    </source>
</evidence>
<dbReference type="NCBIfam" id="TIGR01251">
    <property type="entry name" value="ribP_PPkin"/>
    <property type="match status" value="1"/>
</dbReference>
<dbReference type="InterPro" id="IPR029057">
    <property type="entry name" value="PRTase-like"/>
</dbReference>
<comment type="pathway">
    <text evidence="1 12">Metabolic intermediate biosynthesis; 5-phospho-alpha-D-ribose 1-diphosphate biosynthesis; 5-phospho-alpha-D-ribose 1-diphosphate from D-ribose 5-phosphate (route I): step 1/1.</text>
</comment>
<feature type="binding site" evidence="12">
    <location>
        <position position="222"/>
    </location>
    <ligand>
        <name>D-ribose 5-phosphate</name>
        <dbReference type="ChEBI" id="CHEBI:78346"/>
    </ligand>
</feature>
<dbReference type="SMART" id="SM01400">
    <property type="entry name" value="Pribosyltran_N"/>
    <property type="match status" value="1"/>
</dbReference>
<evidence type="ECO:0000256" key="8">
    <source>
        <dbReference type="ARBA" id="ARBA00022842"/>
    </source>
</evidence>
<keyword evidence="2 12" id="KW-0808">Transferase</keyword>
<dbReference type="GO" id="GO:0006164">
    <property type="term" value="P:purine nucleotide biosynthetic process"/>
    <property type="evidence" value="ECO:0007669"/>
    <property type="project" value="TreeGrafter"/>
</dbReference>
<feature type="binding site" evidence="12">
    <location>
        <position position="173"/>
    </location>
    <ligand>
        <name>Mg(2+)</name>
        <dbReference type="ChEBI" id="CHEBI:18420"/>
    </ligand>
</feature>
<dbReference type="EC" id="2.7.6.1" evidence="12"/>
<dbReference type="AlphaFoldDB" id="F7NIJ3"/>
<dbReference type="GO" id="GO:0005737">
    <property type="term" value="C:cytoplasm"/>
    <property type="evidence" value="ECO:0007669"/>
    <property type="project" value="UniProtKB-SubCell"/>
</dbReference>
<dbReference type="FunFam" id="3.40.50.2020:FF:000001">
    <property type="entry name" value="Ribose-phosphate pyrophosphokinase"/>
    <property type="match status" value="1"/>
</dbReference>
<dbReference type="SUPFAM" id="SSF53271">
    <property type="entry name" value="PRTase-like"/>
    <property type="match status" value="1"/>
</dbReference>
<dbReference type="GO" id="GO:0004749">
    <property type="term" value="F:ribose phosphate diphosphokinase activity"/>
    <property type="evidence" value="ECO:0007669"/>
    <property type="project" value="UniProtKB-UniRule"/>
</dbReference>
<dbReference type="CDD" id="cd06223">
    <property type="entry name" value="PRTases_typeI"/>
    <property type="match status" value="1"/>
</dbReference>
<evidence type="ECO:0000256" key="11">
    <source>
        <dbReference type="ARBA" id="ARBA00061444"/>
    </source>
</evidence>
<dbReference type="UniPathway" id="UPA00087">
    <property type="reaction ID" value="UER00172"/>
</dbReference>
<keyword evidence="7 12" id="KW-0067">ATP-binding</keyword>
<keyword evidence="3 12" id="KW-0479">Metal-binding</keyword>
<dbReference type="GO" id="GO:0000287">
    <property type="term" value="F:magnesium ion binding"/>
    <property type="evidence" value="ECO:0007669"/>
    <property type="project" value="UniProtKB-UniRule"/>
</dbReference>
<dbReference type="PANTHER" id="PTHR10210:SF41">
    <property type="entry name" value="RIBOSE-PHOSPHATE PYROPHOSPHOKINASE 1, CHLOROPLASTIC"/>
    <property type="match status" value="1"/>
</dbReference>
<dbReference type="InterPro" id="IPR000836">
    <property type="entry name" value="PRTase_dom"/>
</dbReference>
<comment type="subcellular location">
    <subcellularLocation>
        <location evidence="12">Cytoplasm</location>
    </subcellularLocation>
</comment>
<dbReference type="PROSITE" id="PS00114">
    <property type="entry name" value="PRPP_SYNTHASE"/>
    <property type="match status" value="1"/>
</dbReference>
<protein>
    <recommendedName>
        <fullName evidence="12">Ribose-phosphate pyrophosphokinase</fullName>
        <shortName evidence="12">RPPK</shortName>
        <ecNumber evidence="12">2.7.6.1</ecNumber>
    </recommendedName>
    <alternativeName>
        <fullName evidence="12">5-phospho-D-ribosyl alpha-1-diphosphate synthase</fullName>
    </alternativeName>
    <alternativeName>
        <fullName evidence="12">Phosphoribosyl diphosphate synthase</fullName>
    </alternativeName>
    <alternativeName>
        <fullName evidence="12">Phosphoribosyl pyrophosphate synthase</fullName>
        <shortName evidence="12">P-Rib-PP synthase</shortName>
        <shortName evidence="12">PRPP synthase</shortName>
        <shortName evidence="12">PRPPase</shortName>
    </alternativeName>
</protein>
<organism evidence="14 15">
    <name type="scientific">Acetonema longum DSM 6540</name>
    <dbReference type="NCBI Taxonomy" id="1009370"/>
    <lineage>
        <taxon>Bacteria</taxon>
        <taxon>Bacillati</taxon>
        <taxon>Bacillota</taxon>
        <taxon>Negativicutes</taxon>
        <taxon>Acetonemataceae</taxon>
        <taxon>Acetonema</taxon>
    </lineage>
</organism>
<dbReference type="eggNOG" id="COG0462">
    <property type="taxonomic scope" value="Bacteria"/>
</dbReference>
<feature type="binding site" evidence="12">
    <location>
        <position position="198"/>
    </location>
    <ligand>
        <name>D-ribose 5-phosphate</name>
        <dbReference type="ChEBI" id="CHEBI:78346"/>
    </ligand>
</feature>
<keyword evidence="12" id="KW-0963">Cytoplasm</keyword>
<dbReference type="GO" id="GO:0006015">
    <property type="term" value="P:5-phosphoribose 1-diphosphate biosynthetic process"/>
    <property type="evidence" value="ECO:0007669"/>
    <property type="project" value="UniProtKB-UniRule"/>
</dbReference>
<dbReference type="InterPro" id="IPR000842">
    <property type="entry name" value="PRib_PP_synth_CS"/>
</dbReference>
<comment type="caution">
    <text evidence="14">The sequence shown here is derived from an EMBL/GenBank/DDBJ whole genome shotgun (WGS) entry which is preliminary data.</text>
</comment>
<dbReference type="InterPro" id="IPR005946">
    <property type="entry name" value="Rib-P_diPkinase"/>
</dbReference>